<dbReference type="Gene3D" id="2.130.10.10">
    <property type="entry name" value="YVTN repeat-like/Quinoprotein amine dehydrogenase"/>
    <property type="match status" value="1"/>
</dbReference>
<evidence type="ECO:0000256" key="2">
    <source>
        <dbReference type="ARBA" id="ARBA00022526"/>
    </source>
</evidence>
<evidence type="ECO:0000256" key="1">
    <source>
        <dbReference type="ARBA" id="ARBA00005564"/>
    </source>
</evidence>
<comment type="caution">
    <text evidence="3">The sequence shown here is derived from an EMBL/GenBank/DDBJ whole genome shotgun (WGS) entry which is preliminary data.</text>
</comment>
<reference evidence="3" key="1">
    <citation type="submission" date="2022-01" db="EMBL/GenBank/DDBJ databases">
        <title>Gillisia lutea sp. nov., isolated from marine plastic residues from the Malvarosa beach (Valencia, Spain).</title>
        <authorList>
            <person name="Vidal-Verdu A."/>
            <person name="Molina-Menor E."/>
            <person name="Satari L."/>
            <person name="Pascual J."/>
            <person name="Pereto J."/>
            <person name="Porcar M."/>
        </authorList>
    </citation>
    <scope>NUCLEOTIDE SEQUENCE</scope>
    <source>
        <strain evidence="3">M10.2A</strain>
    </source>
</reference>
<accession>A0ABS9EIN4</accession>
<gene>
    <name evidence="3" type="ORF">L1I30_08265</name>
</gene>
<evidence type="ECO:0000313" key="3">
    <source>
        <dbReference type="EMBL" id="MCF4101655.1"/>
    </source>
</evidence>
<dbReference type="EMBL" id="JAKGTH010000008">
    <property type="protein sequence ID" value="MCF4101655.1"/>
    <property type="molecule type" value="Genomic_DNA"/>
</dbReference>
<organism evidence="3 4">
    <name type="scientific">Gillisia lutea</name>
    <dbReference type="NCBI Taxonomy" id="2909668"/>
    <lineage>
        <taxon>Bacteria</taxon>
        <taxon>Pseudomonadati</taxon>
        <taxon>Bacteroidota</taxon>
        <taxon>Flavobacteriia</taxon>
        <taxon>Flavobacteriales</taxon>
        <taxon>Flavobacteriaceae</taxon>
        <taxon>Gillisia</taxon>
    </lineage>
</organism>
<protein>
    <submittedName>
        <fullName evidence="3">Lactonase family protein</fullName>
    </submittedName>
</protein>
<dbReference type="PANTHER" id="PTHR30344:SF1">
    <property type="entry name" value="6-PHOSPHOGLUCONOLACTONASE"/>
    <property type="match status" value="1"/>
</dbReference>
<evidence type="ECO:0000313" key="4">
    <source>
        <dbReference type="Proteomes" id="UP001179363"/>
    </source>
</evidence>
<comment type="similarity">
    <text evidence="1">Belongs to the cycloisomerase 2 family.</text>
</comment>
<dbReference type="InterPro" id="IPR015943">
    <property type="entry name" value="WD40/YVTN_repeat-like_dom_sf"/>
</dbReference>
<dbReference type="InterPro" id="IPR019405">
    <property type="entry name" value="Lactonase_7-beta_prop"/>
</dbReference>
<dbReference type="InterPro" id="IPR050282">
    <property type="entry name" value="Cycloisomerase_2"/>
</dbReference>
<dbReference type="Pfam" id="PF10282">
    <property type="entry name" value="Lactonase"/>
    <property type="match status" value="1"/>
</dbReference>
<proteinExistence type="inferred from homology"/>
<keyword evidence="2" id="KW-0313">Glucose metabolism</keyword>
<sequence>MKISMRVLSYILIGVIFFSVSNVNSQNKTDKSNENTIYVGSYTQKEGHVDGKAEGIYSILQNKKNGSLSPGKTLAEITNPSFVKLSNDGKNLYAVSELGGTSGYIYSYRVNGDKSLTEIGKLSTESIAPCHIAIDKTGKYVFVSNYIGGVVMMYKKNADGVLKKQQHLDIENPEKAHSHSVSISSNNKHTYIADLGNDKIWIYDLDAEKGRLTPNKQKFAKLAKGAGPRHFTFSKNNHFAYSINELNSTINVFKIGDNGELDIVQTISTLPTDFKGKNSGADIHIHPSGAFLYSSNRGHNSIAGFKVDQKTGKLTIIGFTDTMGATPRNFGISPEGNYLYAANQDSSNISIFKIDEETGVLTSTTAPLNAKTPVCLEFE</sequence>
<keyword evidence="2" id="KW-0119">Carbohydrate metabolism</keyword>
<dbReference type="Proteomes" id="UP001179363">
    <property type="component" value="Unassembled WGS sequence"/>
</dbReference>
<dbReference type="SUPFAM" id="SSF51004">
    <property type="entry name" value="C-terminal (heme d1) domain of cytochrome cd1-nitrite reductase"/>
    <property type="match status" value="1"/>
</dbReference>
<dbReference type="RefSeq" id="WP_236133804.1">
    <property type="nucleotide sequence ID" value="NZ_JAKGTH010000008.1"/>
</dbReference>
<keyword evidence="4" id="KW-1185">Reference proteome</keyword>
<dbReference type="PANTHER" id="PTHR30344">
    <property type="entry name" value="6-PHOSPHOGLUCONOLACTONASE-RELATED"/>
    <property type="match status" value="1"/>
</dbReference>
<name>A0ABS9EIN4_9FLAO</name>
<dbReference type="InterPro" id="IPR011048">
    <property type="entry name" value="Haem_d1_sf"/>
</dbReference>